<dbReference type="Proteomes" id="UP001300261">
    <property type="component" value="Unassembled WGS sequence"/>
</dbReference>
<evidence type="ECO:0000313" key="2">
    <source>
        <dbReference type="EMBL" id="MCX2723665.1"/>
    </source>
</evidence>
<sequence length="67" mass="8025">MTDYPVGVLNRPHRLGLFRRCFKYLLRRTRIRRDARILSDLPDYLLDDIGLTRADVRKPDRIGETLR</sequence>
<organism evidence="2 3">
    <name type="scientific">Roseibium salinum</name>
    <dbReference type="NCBI Taxonomy" id="1604349"/>
    <lineage>
        <taxon>Bacteria</taxon>
        <taxon>Pseudomonadati</taxon>
        <taxon>Pseudomonadota</taxon>
        <taxon>Alphaproteobacteria</taxon>
        <taxon>Hyphomicrobiales</taxon>
        <taxon>Stappiaceae</taxon>
        <taxon>Roseibium</taxon>
    </lineage>
</organism>
<evidence type="ECO:0000313" key="3">
    <source>
        <dbReference type="Proteomes" id="UP001300261"/>
    </source>
</evidence>
<dbReference type="Pfam" id="PF06568">
    <property type="entry name" value="YjiS-like"/>
    <property type="match status" value="1"/>
</dbReference>
<accession>A0ABT3R3J8</accession>
<protein>
    <submittedName>
        <fullName evidence="2">DUF1127 domain-containing protein</fullName>
    </submittedName>
</protein>
<comment type="caution">
    <text evidence="2">The sequence shown here is derived from an EMBL/GenBank/DDBJ whole genome shotgun (WGS) entry which is preliminary data.</text>
</comment>
<name>A0ABT3R3J8_9HYPH</name>
<feature type="domain" description="YjiS-like" evidence="1">
    <location>
        <begin position="27"/>
        <end position="57"/>
    </location>
</feature>
<proteinExistence type="predicted"/>
<dbReference type="RefSeq" id="WP_265963434.1">
    <property type="nucleotide sequence ID" value="NZ_JAPEVI010000003.1"/>
</dbReference>
<evidence type="ECO:0000259" key="1">
    <source>
        <dbReference type="Pfam" id="PF06568"/>
    </source>
</evidence>
<dbReference type="InterPro" id="IPR009506">
    <property type="entry name" value="YjiS-like"/>
</dbReference>
<gene>
    <name evidence="2" type="ORF">ON753_15015</name>
</gene>
<reference evidence="2 3" key="1">
    <citation type="journal article" date="2016" name="Int. J. Syst. Evol. Microbiol.">
        <title>Labrenzia salina sp. nov., isolated from the rhizosphere of the halophyte Arthrocnemum macrostachyum.</title>
        <authorList>
            <person name="Camacho M."/>
            <person name="Redondo-Gomez S."/>
            <person name="Rodriguez-Llorente I."/>
            <person name="Rohde M."/>
            <person name="Sproer C."/>
            <person name="Schumann P."/>
            <person name="Klenk H.P."/>
            <person name="Montero-Calasanz M.D.C."/>
        </authorList>
    </citation>
    <scope>NUCLEOTIDE SEQUENCE [LARGE SCALE GENOMIC DNA]</scope>
    <source>
        <strain evidence="2 3">DSM 29163</strain>
    </source>
</reference>
<keyword evidence="3" id="KW-1185">Reference proteome</keyword>
<dbReference type="EMBL" id="JAPEVI010000003">
    <property type="protein sequence ID" value="MCX2723665.1"/>
    <property type="molecule type" value="Genomic_DNA"/>
</dbReference>